<sequence>MTTRTPEAKPAVGAPDRPELPPVPPHQVDGRTVILDEPVRLGAEGRATAEVVRMLRECQAQALSVRWTLDAVEPPSWGSTAQDSSILRSLYHLPPPAPRPGEPPAVAGWREAYAYGRFFYRQGPDFLVIKDRRDPAASARFILDHPELRAAFHTCLNPTPLDALSGTRLEAVAMLADERIVLLADRWAVTLPPRIRHWPVPYTGI</sequence>
<organism evidence="2 3">
    <name type="scientific">Streptomyces cheonanensis</name>
    <dbReference type="NCBI Taxonomy" id="312720"/>
    <lineage>
        <taxon>Bacteria</taxon>
        <taxon>Bacillati</taxon>
        <taxon>Actinomycetota</taxon>
        <taxon>Actinomycetes</taxon>
        <taxon>Kitasatosporales</taxon>
        <taxon>Streptomycetaceae</taxon>
        <taxon>Streptomyces</taxon>
    </lineage>
</organism>
<keyword evidence="3" id="KW-1185">Reference proteome</keyword>
<gene>
    <name evidence="2" type="ORF">GCM10009757_25420</name>
</gene>
<dbReference type="EMBL" id="BAAANQ010000004">
    <property type="protein sequence ID" value="GAA2051991.1"/>
    <property type="molecule type" value="Genomic_DNA"/>
</dbReference>
<evidence type="ECO:0000256" key="1">
    <source>
        <dbReference type="SAM" id="MobiDB-lite"/>
    </source>
</evidence>
<comment type="caution">
    <text evidence="2">The sequence shown here is derived from an EMBL/GenBank/DDBJ whole genome shotgun (WGS) entry which is preliminary data.</text>
</comment>
<name>A0ABN2V7P1_9ACTN</name>
<dbReference type="Pfam" id="PF19142">
    <property type="entry name" value="DUF5825"/>
    <property type="match status" value="1"/>
</dbReference>
<protein>
    <submittedName>
        <fullName evidence="2">Uncharacterized protein</fullName>
    </submittedName>
</protein>
<reference evidence="2 3" key="1">
    <citation type="journal article" date="2019" name="Int. J. Syst. Evol. Microbiol.">
        <title>The Global Catalogue of Microorganisms (GCM) 10K type strain sequencing project: providing services to taxonomists for standard genome sequencing and annotation.</title>
        <authorList>
            <consortium name="The Broad Institute Genomics Platform"/>
            <consortium name="The Broad Institute Genome Sequencing Center for Infectious Disease"/>
            <person name="Wu L."/>
            <person name="Ma J."/>
        </authorList>
    </citation>
    <scope>NUCLEOTIDE SEQUENCE [LARGE SCALE GENOMIC DNA]</scope>
    <source>
        <strain evidence="2 3">JCM 14549</strain>
    </source>
</reference>
<proteinExistence type="predicted"/>
<evidence type="ECO:0000313" key="3">
    <source>
        <dbReference type="Proteomes" id="UP001403094"/>
    </source>
</evidence>
<dbReference type="RefSeq" id="WP_019432163.1">
    <property type="nucleotide sequence ID" value="NZ_BAAANQ010000004.1"/>
</dbReference>
<feature type="region of interest" description="Disordered" evidence="1">
    <location>
        <begin position="1"/>
        <end position="30"/>
    </location>
</feature>
<dbReference type="Proteomes" id="UP001403094">
    <property type="component" value="Unassembled WGS sequence"/>
</dbReference>
<evidence type="ECO:0000313" key="2">
    <source>
        <dbReference type="EMBL" id="GAA2051991.1"/>
    </source>
</evidence>
<accession>A0ABN2V7P1</accession>
<dbReference type="InterPro" id="IPR043863">
    <property type="entry name" value="DUF5825"/>
</dbReference>